<dbReference type="SMART" id="SM00320">
    <property type="entry name" value="WD40"/>
    <property type="match status" value="6"/>
</dbReference>
<dbReference type="PROSITE" id="PS00678">
    <property type="entry name" value="WD_REPEATS_1"/>
    <property type="match status" value="2"/>
</dbReference>
<dbReference type="Gene3D" id="2.130.10.10">
    <property type="entry name" value="YVTN repeat-like/Quinoprotein amine dehydrogenase"/>
    <property type="match status" value="3"/>
</dbReference>
<dbReference type="InterPro" id="IPR056884">
    <property type="entry name" value="NPHP3-like_N"/>
</dbReference>
<dbReference type="PANTHER" id="PTHR19848">
    <property type="entry name" value="WD40 REPEAT PROTEIN"/>
    <property type="match status" value="1"/>
</dbReference>
<dbReference type="InterPro" id="IPR001680">
    <property type="entry name" value="WD40_rpt"/>
</dbReference>
<proteinExistence type="predicted"/>
<dbReference type="PANTHER" id="PTHR19848:SF8">
    <property type="entry name" value="F-BOX AND WD REPEAT DOMAIN CONTAINING 7"/>
    <property type="match status" value="1"/>
</dbReference>
<dbReference type="EMBL" id="KZ680218">
    <property type="protein sequence ID" value="PTB63658.1"/>
    <property type="molecule type" value="Genomic_DNA"/>
</dbReference>
<dbReference type="SUPFAM" id="SSF50978">
    <property type="entry name" value="WD40 repeat-like"/>
    <property type="match status" value="1"/>
</dbReference>
<feature type="non-terminal residue" evidence="5">
    <location>
        <position position="1"/>
    </location>
</feature>
<dbReference type="Pfam" id="PF24883">
    <property type="entry name" value="NPHP3_N"/>
    <property type="match status" value="1"/>
</dbReference>
<organism evidence="5 6">
    <name type="scientific">Trichoderma citrinoviride</name>
    <dbReference type="NCBI Taxonomy" id="58853"/>
    <lineage>
        <taxon>Eukaryota</taxon>
        <taxon>Fungi</taxon>
        <taxon>Dikarya</taxon>
        <taxon>Ascomycota</taxon>
        <taxon>Pezizomycotina</taxon>
        <taxon>Sordariomycetes</taxon>
        <taxon>Hypocreomycetidae</taxon>
        <taxon>Hypocreales</taxon>
        <taxon>Hypocreaceae</taxon>
        <taxon>Trichoderma</taxon>
    </lineage>
</organism>
<feature type="repeat" description="WD" evidence="3">
    <location>
        <begin position="985"/>
        <end position="1019"/>
    </location>
</feature>
<accession>A0A2T4B355</accession>
<name>A0A2T4B355_9HYPO</name>
<dbReference type="InterPro" id="IPR027417">
    <property type="entry name" value="P-loop_NTPase"/>
</dbReference>
<feature type="domain" description="Nephrocystin 3-like N-terminal" evidence="4">
    <location>
        <begin position="32"/>
        <end position="199"/>
    </location>
</feature>
<dbReference type="RefSeq" id="XP_024746978.1">
    <property type="nucleotide sequence ID" value="XM_024896194.1"/>
</dbReference>
<feature type="repeat" description="WD" evidence="3">
    <location>
        <begin position="820"/>
        <end position="854"/>
    </location>
</feature>
<dbReference type="GeneID" id="36604312"/>
<evidence type="ECO:0000256" key="1">
    <source>
        <dbReference type="ARBA" id="ARBA00022574"/>
    </source>
</evidence>
<dbReference type="PROSITE" id="PS50294">
    <property type="entry name" value="WD_REPEATS_REGION"/>
    <property type="match status" value="1"/>
</dbReference>
<dbReference type="Proteomes" id="UP000241546">
    <property type="component" value="Unassembled WGS sequence"/>
</dbReference>
<evidence type="ECO:0000256" key="2">
    <source>
        <dbReference type="ARBA" id="ARBA00022737"/>
    </source>
</evidence>
<evidence type="ECO:0000259" key="4">
    <source>
        <dbReference type="Pfam" id="PF24883"/>
    </source>
</evidence>
<gene>
    <name evidence="5" type="ORF">BBK36DRAFT_1179956</name>
</gene>
<feature type="repeat" description="WD" evidence="3">
    <location>
        <begin position="855"/>
        <end position="889"/>
    </location>
</feature>
<evidence type="ECO:0000256" key="3">
    <source>
        <dbReference type="PROSITE-ProRule" id="PRU00221"/>
    </source>
</evidence>
<dbReference type="AlphaFoldDB" id="A0A2T4B355"/>
<dbReference type="OrthoDB" id="538223at2759"/>
<sequence length="1098" mass="123174">APEAEFHPSFDEDGRGRMECLPQTRVQLLDDICDWLDDFESSQKHLYWLQGKAGTGKSTIARTVVSRMTQRKRIVANFFFKRGEGDRARLKRFFTTLSAQLVRKLPGFATIVQDALESEPSLPEQDPGVQFKKLVQEPLQKQKFGSHKAIVVVVDALDECDSKGDLETLVEQLSQSMVRTQGDKTSPGQLLVKYFVTSRLDHRTQSGFNRLPEEAYEKTELERATSDTIKQDIECYLRIHLQNIDGLLERLPNSSPWSNPANVEILRKLTDRASPLFEFAAAACRFIGQTEIPGQPRDLLQDILESSNYGDLDGVYLPIMNRRFFGLNNKNRITAKKQFQKVIGSVLCLADSITIPCLAKLLDQPEAAVRKELSHFRSVLVVPEEQDSSTPISLFHESFRDFTLGPDANEEFKPDSAKVHTFLTTQCIKLLRGALRENICKLKSPGTYRSEVAEETIQMSLSQEIQYACRFWIYHLMKCGLHPIGGDDWHTFLSSHLLHWVEALSWLERTSEIVSMSTDGAEMRAFLDDADRFILYFSQIIDTAPLQLYSSALTFSPTNSVIRKTFDTCRHKWIIRTPIVDPTWSSCLQTLEGHDGEPICVAFSAQGILASGNSAGTVNIWDPKSGVCLQTLCEDDIGPMVLSIAFSKCGKLACRTIRSTSLWDMSQQNCFQKLDCTLSLDEDVSSFRGAYSSTVAFQDEQTLLFTVGGLVKVFESDLTYDLPEYFRYNGRRQLVLSSNGERAACVGQGGISVFDMRCKDRPPSGVKMDLSKNFDTRNPRWACFSRDNKYLAASYYGYSIRIWDVASAACLQTLDGGTRIESATFSPDGRWIATGGLQGNILIWEWKGGTRLSALTGHISSVSSLAFTQDGAWLASASRDGTVKIWDLSIEADKEEMPRHRPLMRSIAIAMDGRRFVTSDAFASEYKLWDDYGKKCVTVPFPTDNRSIICAEGNISGAFNHAHLELQDVETGRSLPTPLHDYKHINSIALSANGERLVIASEDGRIGLWESRTGKLLKEMRRREDLSRWFPVVISADGDQHHISHDGEWIMRHSEKLLWLPPDYRPVGAAASGSNIAILRGCGNPYLIGLSDDGLLTE</sequence>
<keyword evidence="2" id="KW-0677">Repeat</keyword>
<protein>
    <recommendedName>
        <fullName evidence="4">Nephrocystin 3-like N-terminal domain-containing protein</fullName>
    </recommendedName>
</protein>
<dbReference type="InterPro" id="IPR019775">
    <property type="entry name" value="WD40_repeat_CS"/>
</dbReference>
<evidence type="ECO:0000313" key="5">
    <source>
        <dbReference type="EMBL" id="PTB63658.1"/>
    </source>
</evidence>
<evidence type="ECO:0000313" key="6">
    <source>
        <dbReference type="Proteomes" id="UP000241546"/>
    </source>
</evidence>
<dbReference type="Pfam" id="PF00400">
    <property type="entry name" value="WD40"/>
    <property type="match status" value="4"/>
</dbReference>
<dbReference type="PROSITE" id="PS50082">
    <property type="entry name" value="WD_REPEATS_2"/>
    <property type="match status" value="4"/>
</dbReference>
<dbReference type="SUPFAM" id="SSF63829">
    <property type="entry name" value="Calcium-dependent phosphotriesterase"/>
    <property type="match status" value="2"/>
</dbReference>
<reference evidence="6" key="1">
    <citation type="submission" date="2016-07" db="EMBL/GenBank/DDBJ databases">
        <title>Multiple horizontal gene transfer events from other fungi enriched the ability of initially mycotrophic Trichoderma (Ascomycota) to feed on dead plant biomass.</title>
        <authorList>
            <consortium name="DOE Joint Genome Institute"/>
            <person name="Atanasova L."/>
            <person name="Chenthamara K."/>
            <person name="Zhang J."/>
            <person name="Grujic M."/>
            <person name="Henrissat B."/>
            <person name="Kuo A."/>
            <person name="Aerts A."/>
            <person name="Salamov A."/>
            <person name="Lipzen A."/>
            <person name="Labutti K."/>
            <person name="Barry K."/>
            <person name="Miao Y."/>
            <person name="Rahimi M.J."/>
            <person name="Shen Q."/>
            <person name="Grigoriev I.V."/>
            <person name="Kubicek C.P."/>
            <person name="Druzhinina I.S."/>
        </authorList>
    </citation>
    <scope>NUCLEOTIDE SEQUENCE [LARGE SCALE GENOMIC DNA]</scope>
    <source>
        <strain evidence="6">TUCIM 6016</strain>
    </source>
</reference>
<keyword evidence="6" id="KW-1185">Reference proteome</keyword>
<dbReference type="Gene3D" id="3.40.50.300">
    <property type="entry name" value="P-loop containing nucleotide triphosphate hydrolases"/>
    <property type="match status" value="1"/>
</dbReference>
<feature type="repeat" description="WD" evidence="3">
    <location>
        <begin position="591"/>
        <end position="631"/>
    </location>
</feature>
<dbReference type="SUPFAM" id="SSF52540">
    <property type="entry name" value="P-loop containing nucleoside triphosphate hydrolases"/>
    <property type="match status" value="1"/>
</dbReference>
<dbReference type="InterPro" id="IPR036322">
    <property type="entry name" value="WD40_repeat_dom_sf"/>
</dbReference>
<dbReference type="InterPro" id="IPR015943">
    <property type="entry name" value="WD40/YVTN_repeat-like_dom_sf"/>
</dbReference>
<keyword evidence="1 3" id="KW-0853">WD repeat</keyword>